<keyword evidence="6" id="KW-1185">Reference proteome</keyword>
<feature type="domain" description="FAD/NAD(P)-binding" evidence="4">
    <location>
        <begin position="6"/>
        <end position="277"/>
    </location>
</feature>
<comment type="catalytic activity">
    <reaction evidence="3">
        <text>[thioredoxin]-dithiol + NADP(+) = [thioredoxin]-disulfide + NADPH + H(+)</text>
        <dbReference type="Rhea" id="RHEA:20345"/>
        <dbReference type="Rhea" id="RHEA-COMP:10698"/>
        <dbReference type="Rhea" id="RHEA-COMP:10700"/>
        <dbReference type="ChEBI" id="CHEBI:15378"/>
        <dbReference type="ChEBI" id="CHEBI:29950"/>
        <dbReference type="ChEBI" id="CHEBI:50058"/>
        <dbReference type="ChEBI" id="CHEBI:57783"/>
        <dbReference type="ChEBI" id="CHEBI:58349"/>
        <dbReference type="EC" id="1.8.1.9"/>
    </reaction>
</comment>
<gene>
    <name evidence="5" type="ORF">GCM10010921_29510</name>
</gene>
<dbReference type="PRINTS" id="PR00469">
    <property type="entry name" value="PNDRDTASEII"/>
</dbReference>
<evidence type="ECO:0000256" key="3">
    <source>
        <dbReference type="ARBA" id="ARBA00048132"/>
    </source>
</evidence>
<dbReference type="EMBL" id="BMJY01000022">
    <property type="protein sequence ID" value="GGH50643.1"/>
    <property type="molecule type" value="Genomic_DNA"/>
</dbReference>
<accession>A0A917IHX2</accession>
<dbReference type="PRINTS" id="PR00368">
    <property type="entry name" value="FADPNR"/>
</dbReference>
<organism evidence="5 6">
    <name type="scientific">Microbacterium album</name>
    <dbReference type="NCBI Taxonomy" id="2053191"/>
    <lineage>
        <taxon>Bacteria</taxon>
        <taxon>Bacillati</taxon>
        <taxon>Actinomycetota</taxon>
        <taxon>Actinomycetes</taxon>
        <taxon>Micrococcales</taxon>
        <taxon>Microbacteriaceae</taxon>
        <taxon>Microbacterium</taxon>
    </lineage>
</organism>
<proteinExistence type="predicted"/>
<evidence type="ECO:0000256" key="2">
    <source>
        <dbReference type="ARBA" id="ARBA00023002"/>
    </source>
</evidence>
<evidence type="ECO:0000256" key="1">
    <source>
        <dbReference type="ARBA" id="ARBA00022630"/>
    </source>
</evidence>
<keyword evidence="2" id="KW-0560">Oxidoreductase</keyword>
<dbReference type="SUPFAM" id="SSF51905">
    <property type="entry name" value="FAD/NAD(P)-binding domain"/>
    <property type="match status" value="1"/>
</dbReference>
<dbReference type="RefSeq" id="WP_188757163.1">
    <property type="nucleotide sequence ID" value="NZ_BMJY01000022.1"/>
</dbReference>
<name>A0A917IHX2_9MICO</name>
<dbReference type="PANTHER" id="PTHR48105">
    <property type="entry name" value="THIOREDOXIN REDUCTASE 1-RELATED-RELATED"/>
    <property type="match status" value="1"/>
</dbReference>
<reference evidence="5" key="1">
    <citation type="journal article" date="2014" name="Int. J. Syst. Evol. Microbiol.">
        <title>Complete genome sequence of Corynebacterium casei LMG S-19264T (=DSM 44701T), isolated from a smear-ripened cheese.</title>
        <authorList>
            <consortium name="US DOE Joint Genome Institute (JGI-PGF)"/>
            <person name="Walter F."/>
            <person name="Albersmeier A."/>
            <person name="Kalinowski J."/>
            <person name="Ruckert C."/>
        </authorList>
    </citation>
    <scope>NUCLEOTIDE SEQUENCE</scope>
    <source>
        <strain evidence="5">CGMCC 1.15794</strain>
    </source>
</reference>
<dbReference type="Proteomes" id="UP000657592">
    <property type="component" value="Unassembled WGS sequence"/>
</dbReference>
<reference evidence="5" key="2">
    <citation type="submission" date="2020-09" db="EMBL/GenBank/DDBJ databases">
        <authorList>
            <person name="Sun Q."/>
            <person name="Zhou Y."/>
        </authorList>
    </citation>
    <scope>NUCLEOTIDE SEQUENCE</scope>
    <source>
        <strain evidence="5">CGMCC 1.15794</strain>
    </source>
</reference>
<evidence type="ECO:0000313" key="5">
    <source>
        <dbReference type="EMBL" id="GGH50643.1"/>
    </source>
</evidence>
<dbReference type="InterPro" id="IPR050097">
    <property type="entry name" value="Ferredoxin-NADP_redctase_2"/>
</dbReference>
<keyword evidence="1" id="KW-0285">Flavoprotein</keyword>
<dbReference type="InterPro" id="IPR036188">
    <property type="entry name" value="FAD/NAD-bd_sf"/>
</dbReference>
<dbReference type="InterPro" id="IPR023753">
    <property type="entry name" value="FAD/NAD-binding_dom"/>
</dbReference>
<dbReference type="Pfam" id="PF07992">
    <property type="entry name" value="Pyr_redox_2"/>
    <property type="match status" value="1"/>
</dbReference>
<dbReference type="Gene3D" id="3.50.50.60">
    <property type="entry name" value="FAD/NAD(P)-binding domain"/>
    <property type="match status" value="2"/>
</dbReference>
<dbReference type="GO" id="GO:0004791">
    <property type="term" value="F:thioredoxin-disulfide reductase (NADPH) activity"/>
    <property type="evidence" value="ECO:0007669"/>
    <property type="project" value="UniProtKB-EC"/>
</dbReference>
<sequence length="313" mass="33535">MGERWDAIVIGGGMAGLSAALMLGRARRAVLVVDAGQPRNRFAAHMHGVLGAEGTAPDELRRRGRAEAAKYGARFRAGRVERVDVDRDTATVRTEDGDALPARAVVVASGMTDRLPEVDGLGSRWGKSVLHCPYCHGWEVRDRRIGVLATSELALHQAELVRQWSDRVVFFAAELGTLEPDVERRLRARGVDVVTSPVVEVAGEGDDIATVRTADGAEETVEAIFTIPHAEPHDGFLSHLGIERAQTRMGSFLAVDTAGRTSVDRIWAVGNVVRPAANVPACVSFGATTGIEVNMALVTEDFDRAAGRRADAG</sequence>
<protein>
    <submittedName>
        <fullName evidence="5">Thioredoxin reductase</fullName>
    </submittedName>
</protein>
<evidence type="ECO:0000259" key="4">
    <source>
        <dbReference type="Pfam" id="PF07992"/>
    </source>
</evidence>
<comment type="caution">
    <text evidence="5">The sequence shown here is derived from an EMBL/GenBank/DDBJ whole genome shotgun (WGS) entry which is preliminary data.</text>
</comment>
<evidence type="ECO:0000313" key="6">
    <source>
        <dbReference type="Proteomes" id="UP000657592"/>
    </source>
</evidence>
<dbReference type="AlphaFoldDB" id="A0A917IHX2"/>